<protein>
    <submittedName>
        <fullName evidence="4">Uncharacterized protein</fullName>
    </submittedName>
</protein>
<dbReference type="EMBL" id="QXFW01002943">
    <property type="protein sequence ID" value="KAE8974180.1"/>
    <property type="molecule type" value="Genomic_DNA"/>
</dbReference>
<accession>A0A6A3QQH9</accession>
<dbReference type="Proteomes" id="UP000486351">
    <property type="component" value="Unassembled WGS sequence"/>
</dbReference>
<organism evidence="4 13">
    <name type="scientific">Phytophthora fragariae</name>
    <dbReference type="NCBI Taxonomy" id="53985"/>
    <lineage>
        <taxon>Eukaryota</taxon>
        <taxon>Sar</taxon>
        <taxon>Stramenopiles</taxon>
        <taxon>Oomycota</taxon>
        <taxon>Peronosporomycetes</taxon>
        <taxon>Peronosporales</taxon>
        <taxon>Peronosporaceae</taxon>
        <taxon>Phytophthora</taxon>
    </lineage>
</organism>
<dbReference type="AlphaFoldDB" id="A0A6A3QQH9"/>
<evidence type="ECO:0000256" key="1">
    <source>
        <dbReference type="SAM" id="MobiDB-lite"/>
    </source>
</evidence>
<evidence type="ECO:0000313" key="7">
    <source>
        <dbReference type="EMBL" id="KAE9173547.1"/>
    </source>
</evidence>
<dbReference type="EMBL" id="QXGF01003467">
    <property type="protein sequence ID" value="KAE8921502.1"/>
    <property type="molecule type" value="Genomic_DNA"/>
</dbReference>
<evidence type="ECO:0000313" key="4">
    <source>
        <dbReference type="EMBL" id="KAE9081237.1"/>
    </source>
</evidence>
<evidence type="ECO:0000313" key="12">
    <source>
        <dbReference type="Proteomes" id="UP000437068"/>
    </source>
</evidence>
<evidence type="ECO:0000313" key="5">
    <source>
        <dbReference type="EMBL" id="KAE9092518.1"/>
    </source>
</evidence>
<dbReference type="Proteomes" id="UP000460718">
    <property type="component" value="Unassembled WGS sequence"/>
</dbReference>
<dbReference type="EMBL" id="QXGE01004800">
    <property type="protein sequence ID" value="KAE9269413.1"/>
    <property type="molecule type" value="Genomic_DNA"/>
</dbReference>
<evidence type="ECO:0000313" key="13">
    <source>
        <dbReference type="Proteomes" id="UP000440732"/>
    </source>
</evidence>
<comment type="caution">
    <text evidence="4">The sequence shown here is derived from an EMBL/GenBank/DDBJ whole genome shotgun (WGS) entry which is preliminary data.</text>
</comment>
<dbReference type="Proteomes" id="UP000433483">
    <property type="component" value="Unassembled WGS sequence"/>
</dbReference>
<reference evidence="10 11" key="1">
    <citation type="submission" date="2018-08" db="EMBL/GenBank/DDBJ databases">
        <title>Genomic investigation of the strawberry pathogen Phytophthora fragariae indicates pathogenicity is determined by transcriptional variation in three key races.</title>
        <authorList>
            <person name="Adams T.M."/>
            <person name="Armitage A.D."/>
            <person name="Sobczyk M.K."/>
            <person name="Bates H.J."/>
            <person name="Dunwell J.M."/>
            <person name="Nellist C.F."/>
            <person name="Harrison R.J."/>
        </authorList>
    </citation>
    <scope>NUCLEOTIDE SEQUENCE [LARGE SCALE GENOMIC DNA]</scope>
    <source>
        <strain evidence="8 12">A4</strain>
        <strain evidence="7 16">BC-23</strain>
        <strain evidence="6 11">NOV-27</strain>
        <strain evidence="4 13">NOV-5</strain>
        <strain evidence="5 14">NOV-71</strain>
        <strain evidence="9 17">NOV-77</strain>
        <strain evidence="2 10">NOV-9</strain>
        <strain evidence="3 15">SCRP245</strain>
    </source>
</reference>
<evidence type="ECO:0000313" key="17">
    <source>
        <dbReference type="Proteomes" id="UP000486351"/>
    </source>
</evidence>
<sequence>MIGAKDGSWMKAAKIKLCLEDLVEVGAEAEVVALIVAAVAAVEDVAEAEVLVVVVVEEVTKELDADVKVKVPVKEGVFIAESNRTKCGTARTSADIHQVEPADPSLLKSKPR</sequence>
<feature type="region of interest" description="Disordered" evidence="1">
    <location>
        <begin position="90"/>
        <end position="112"/>
    </location>
</feature>
<gene>
    <name evidence="8" type="ORF">PF001_g29235</name>
    <name evidence="7" type="ORF">PF004_g26944</name>
    <name evidence="6" type="ORF">PF005_g28517</name>
    <name evidence="4" type="ORF">PF006_g27157</name>
    <name evidence="5" type="ORF">PF007_g18454</name>
    <name evidence="9" type="ORF">PF008_g28241</name>
    <name evidence="2" type="ORF">PF009_g28224</name>
    <name evidence="3" type="ORF">PF011_g24960</name>
</gene>
<evidence type="ECO:0000313" key="6">
    <source>
        <dbReference type="EMBL" id="KAE9168121.1"/>
    </source>
</evidence>
<dbReference type="Proteomes" id="UP000437068">
    <property type="component" value="Unassembled WGS sequence"/>
</dbReference>
<dbReference type="Proteomes" id="UP000429523">
    <property type="component" value="Unassembled WGS sequence"/>
</dbReference>
<evidence type="ECO:0000313" key="3">
    <source>
        <dbReference type="EMBL" id="KAE8974180.1"/>
    </source>
</evidence>
<dbReference type="Proteomes" id="UP000440732">
    <property type="component" value="Unassembled WGS sequence"/>
</dbReference>
<evidence type="ECO:0000313" key="9">
    <source>
        <dbReference type="EMBL" id="KAE9280015.1"/>
    </source>
</evidence>
<dbReference type="EMBL" id="QXFZ01001324">
    <property type="protein sequence ID" value="KAE9092518.1"/>
    <property type="molecule type" value="Genomic_DNA"/>
</dbReference>
<evidence type="ECO:0000313" key="16">
    <source>
        <dbReference type="Proteomes" id="UP000476176"/>
    </source>
</evidence>
<evidence type="ECO:0000313" key="14">
    <source>
        <dbReference type="Proteomes" id="UP000441208"/>
    </source>
</evidence>
<evidence type="ECO:0000313" key="2">
    <source>
        <dbReference type="EMBL" id="KAE8921502.1"/>
    </source>
</evidence>
<name>A0A6A3QQH9_9STRA</name>
<dbReference type="Proteomes" id="UP000476176">
    <property type="component" value="Unassembled WGS sequence"/>
</dbReference>
<dbReference type="EMBL" id="QXGB01003970">
    <property type="protein sequence ID" value="KAE9168121.1"/>
    <property type="molecule type" value="Genomic_DNA"/>
</dbReference>
<dbReference type="EMBL" id="QXGC01003727">
    <property type="protein sequence ID" value="KAE9173547.1"/>
    <property type="molecule type" value="Genomic_DNA"/>
</dbReference>
<evidence type="ECO:0000313" key="8">
    <source>
        <dbReference type="EMBL" id="KAE9269413.1"/>
    </source>
</evidence>
<keyword evidence="11" id="KW-1185">Reference proteome</keyword>
<evidence type="ECO:0000313" key="11">
    <source>
        <dbReference type="Proteomes" id="UP000433483"/>
    </source>
</evidence>
<evidence type="ECO:0000313" key="15">
    <source>
        <dbReference type="Proteomes" id="UP000460718"/>
    </source>
</evidence>
<dbReference type="Proteomes" id="UP000441208">
    <property type="component" value="Unassembled WGS sequence"/>
</dbReference>
<dbReference type="EMBL" id="QXGA01003618">
    <property type="protein sequence ID" value="KAE9081237.1"/>
    <property type="molecule type" value="Genomic_DNA"/>
</dbReference>
<dbReference type="EMBL" id="QXFY01004067">
    <property type="protein sequence ID" value="KAE9280015.1"/>
    <property type="molecule type" value="Genomic_DNA"/>
</dbReference>
<evidence type="ECO:0000313" key="10">
    <source>
        <dbReference type="Proteomes" id="UP000429523"/>
    </source>
</evidence>
<proteinExistence type="predicted"/>